<evidence type="ECO:0000256" key="4">
    <source>
        <dbReference type="ARBA" id="ARBA00012729"/>
    </source>
</evidence>
<feature type="compositionally biased region" description="Low complexity" evidence="12">
    <location>
        <begin position="60"/>
        <end position="70"/>
    </location>
</feature>
<comment type="subcellular location">
    <subcellularLocation>
        <location evidence="2">Secreted</location>
    </subcellularLocation>
</comment>
<protein>
    <recommendedName>
        <fullName evidence="4">chitinase</fullName>
        <ecNumber evidence="4">3.2.1.14</ecNumber>
    </recommendedName>
</protein>
<evidence type="ECO:0000256" key="13">
    <source>
        <dbReference type="SAM" id="SignalP"/>
    </source>
</evidence>
<dbReference type="InterPro" id="IPR001579">
    <property type="entry name" value="Glyco_hydro_18_chit_AS"/>
</dbReference>
<dbReference type="SUPFAM" id="SSF51445">
    <property type="entry name" value="(Trans)glycosidases"/>
    <property type="match status" value="1"/>
</dbReference>
<dbReference type="EC" id="3.2.1.14" evidence="4"/>
<dbReference type="InterPro" id="IPR029070">
    <property type="entry name" value="Chitinase_insertion_sf"/>
</dbReference>
<evidence type="ECO:0000256" key="6">
    <source>
        <dbReference type="ARBA" id="ARBA00022801"/>
    </source>
</evidence>
<keyword evidence="16" id="KW-1185">Reference proteome</keyword>
<keyword evidence="10" id="KW-0624">Polysaccharide degradation</keyword>
<dbReference type="InterPro" id="IPR001223">
    <property type="entry name" value="Glyco_hydro18_cat"/>
</dbReference>
<dbReference type="Gene3D" id="3.10.50.10">
    <property type="match status" value="1"/>
</dbReference>
<evidence type="ECO:0000256" key="1">
    <source>
        <dbReference type="ARBA" id="ARBA00000822"/>
    </source>
</evidence>
<sequence>MVVASSLAYLAAPLALLPGAWAAPKSVSLRGGEIAQVQCEGTTATVTQTVYLPAQSPAATSSQRSSGTSPSPVPSPQPPQTVTTPSGNNKGFSGYRNALYFTNWGIYGANMQPQQIPAEQVTHILYAFADIGPDGEVKSSDSWSDTDKHYPGDSWNDVGLNAYGCVKQLYILKKKHRHMKTLLSIGGWTYSPKFAPVAATQAGRQRFCDTAVTLLKDWGMDGLDIDWEYPSNAQQAQDYISLLQTCRSALDTYARQHAPGHHFLLTIAAPAGPQNYNHLNLTAMDPLLDAWHIMAYDYAGSWDTTSGHQANLFPSQRNPESTKFSTERAVHDYVARGVPRRKIVLGMPLYGRQFENTAGPGHAYNGIGSEGSLQGQPGIWLYKDLPRPGATEYFDEEVGAAYSFSNSSSGNSGGGTMVSYDTLTSVKRKVEYLLEKGLGGAVFWEAAGDKTGDQSLVAAVRKGMGQLEQSQNWLSYPASRYENIKAGMPGS</sequence>
<comment type="caution">
    <text evidence="15">The sequence shown here is derived from an EMBL/GenBank/DDBJ whole genome shotgun (WGS) entry which is preliminary data.</text>
</comment>
<feature type="domain" description="GH18" evidence="14">
    <location>
        <begin position="95"/>
        <end position="467"/>
    </location>
</feature>
<keyword evidence="9 11" id="KW-0326">Glycosidase</keyword>
<organism evidence="15 16">
    <name type="scientific">Humicola insolens</name>
    <name type="common">Soft-rot fungus</name>
    <dbReference type="NCBI Taxonomy" id="85995"/>
    <lineage>
        <taxon>Eukaryota</taxon>
        <taxon>Fungi</taxon>
        <taxon>Dikarya</taxon>
        <taxon>Ascomycota</taxon>
        <taxon>Pezizomycotina</taxon>
        <taxon>Sordariomycetes</taxon>
        <taxon>Sordariomycetidae</taxon>
        <taxon>Sordariales</taxon>
        <taxon>Chaetomiaceae</taxon>
        <taxon>Mycothermus</taxon>
    </lineage>
</organism>
<dbReference type="InterPro" id="IPR017853">
    <property type="entry name" value="GH"/>
</dbReference>
<dbReference type="Proteomes" id="UP001583172">
    <property type="component" value="Unassembled WGS sequence"/>
</dbReference>
<evidence type="ECO:0000256" key="8">
    <source>
        <dbReference type="ARBA" id="ARBA00023277"/>
    </source>
</evidence>
<evidence type="ECO:0000256" key="9">
    <source>
        <dbReference type="ARBA" id="ARBA00023295"/>
    </source>
</evidence>
<evidence type="ECO:0000259" key="14">
    <source>
        <dbReference type="PROSITE" id="PS51910"/>
    </source>
</evidence>
<evidence type="ECO:0000313" key="15">
    <source>
        <dbReference type="EMBL" id="KAL1841621.1"/>
    </source>
</evidence>
<evidence type="ECO:0000256" key="7">
    <source>
        <dbReference type="ARBA" id="ARBA00023024"/>
    </source>
</evidence>
<dbReference type="PROSITE" id="PS51910">
    <property type="entry name" value="GH18_2"/>
    <property type="match status" value="1"/>
</dbReference>
<keyword evidence="7" id="KW-0146">Chitin degradation</keyword>
<feature type="chain" id="PRO_5046069241" description="chitinase" evidence="13">
    <location>
        <begin position="23"/>
        <end position="491"/>
    </location>
</feature>
<dbReference type="Gene3D" id="3.20.20.80">
    <property type="entry name" value="Glycosidases"/>
    <property type="match status" value="1"/>
</dbReference>
<dbReference type="CDD" id="cd06548">
    <property type="entry name" value="GH18_chitinase"/>
    <property type="match status" value="1"/>
</dbReference>
<feature type="region of interest" description="Disordered" evidence="12">
    <location>
        <begin position="55"/>
        <end position="90"/>
    </location>
</feature>
<dbReference type="Pfam" id="PF00704">
    <property type="entry name" value="Glyco_hydro_18"/>
    <property type="match status" value="1"/>
</dbReference>
<dbReference type="PANTHER" id="PTHR11177">
    <property type="entry name" value="CHITINASE"/>
    <property type="match status" value="1"/>
</dbReference>
<evidence type="ECO:0000256" key="5">
    <source>
        <dbReference type="ARBA" id="ARBA00022525"/>
    </source>
</evidence>
<keyword evidence="13" id="KW-0732">Signal</keyword>
<evidence type="ECO:0000256" key="12">
    <source>
        <dbReference type="SAM" id="MobiDB-lite"/>
    </source>
</evidence>
<gene>
    <name evidence="15" type="ORF">VTJ49DRAFT_6798</name>
</gene>
<dbReference type="InterPro" id="IPR011583">
    <property type="entry name" value="Chitinase_II/V-like_cat"/>
</dbReference>
<keyword evidence="6 11" id="KW-0378">Hydrolase</keyword>
<dbReference type="PROSITE" id="PS01095">
    <property type="entry name" value="GH18_1"/>
    <property type="match status" value="1"/>
</dbReference>
<accession>A0ABR3VL41</accession>
<dbReference type="SUPFAM" id="SSF54556">
    <property type="entry name" value="Chitinase insertion domain"/>
    <property type="match status" value="1"/>
</dbReference>
<evidence type="ECO:0000256" key="3">
    <source>
        <dbReference type="ARBA" id="ARBA00008682"/>
    </source>
</evidence>
<dbReference type="SMART" id="SM00636">
    <property type="entry name" value="Glyco_18"/>
    <property type="match status" value="1"/>
</dbReference>
<dbReference type="EMBL" id="JAZGSY010000069">
    <property type="protein sequence ID" value="KAL1841621.1"/>
    <property type="molecule type" value="Genomic_DNA"/>
</dbReference>
<keyword evidence="8" id="KW-0119">Carbohydrate metabolism</keyword>
<name>A0ABR3VL41_HUMIN</name>
<proteinExistence type="inferred from homology"/>
<keyword evidence="5" id="KW-0964">Secreted</keyword>
<dbReference type="InterPro" id="IPR050314">
    <property type="entry name" value="Glycosyl_Hydrlase_18"/>
</dbReference>
<comment type="catalytic activity">
    <reaction evidence="1">
        <text>Random endo-hydrolysis of N-acetyl-beta-D-glucosaminide (1-&gt;4)-beta-linkages in chitin and chitodextrins.</text>
        <dbReference type="EC" id="3.2.1.14"/>
    </reaction>
</comment>
<reference evidence="15 16" key="1">
    <citation type="journal article" date="2024" name="Commun. Biol.">
        <title>Comparative genomic analysis of thermophilic fungi reveals convergent evolutionary adaptations and gene losses.</title>
        <authorList>
            <person name="Steindorff A.S."/>
            <person name="Aguilar-Pontes M.V."/>
            <person name="Robinson A.J."/>
            <person name="Andreopoulos B."/>
            <person name="LaButti K."/>
            <person name="Kuo A."/>
            <person name="Mondo S."/>
            <person name="Riley R."/>
            <person name="Otillar R."/>
            <person name="Haridas S."/>
            <person name="Lipzen A."/>
            <person name="Grimwood J."/>
            <person name="Schmutz J."/>
            <person name="Clum A."/>
            <person name="Reid I.D."/>
            <person name="Moisan M.C."/>
            <person name="Butler G."/>
            <person name="Nguyen T.T.M."/>
            <person name="Dewar K."/>
            <person name="Conant G."/>
            <person name="Drula E."/>
            <person name="Henrissat B."/>
            <person name="Hansel C."/>
            <person name="Singer S."/>
            <person name="Hutchinson M.I."/>
            <person name="de Vries R.P."/>
            <person name="Natvig D.O."/>
            <person name="Powell A.J."/>
            <person name="Tsang A."/>
            <person name="Grigoriev I.V."/>
        </authorList>
    </citation>
    <scope>NUCLEOTIDE SEQUENCE [LARGE SCALE GENOMIC DNA]</scope>
    <source>
        <strain evidence="15 16">CBS 620.91</strain>
    </source>
</reference>
<feature type="signal peptide" evidence="13">
    <location>
        <begin position="1"/>
        <end position="22"/>
    </location>
</feature>
<evidence type="ECO:0000256" key="10">
    <source>
        <dbReference type="ARBA" id="ARBA00023326"/>
    </source>
</evidence>
<evidence type="ECO:0000256" key="2">
    <source>
        <dbReference type="ARBA" id="ARBA00004613"/>
    </source>
</evidence>
<comment type="similarity">
    <text evidence="3">Belongs to the glycosyl hydrolase 18 family. Chitinase class V subfamily.</text>
</comment>
<evidence type="ECO:0000256" key="11">
    <source>
        <dbReference type="RuleBase" id="RU000489"/>
    </source>
</evidence>
<dbReference type="PANTHER" id="PTHR11177:SF384">
    <property type="entry name" value="CHITINASE"/>
    <property type="match status" value="1"/>
</dbReference>
<evidence type="ECO:0000313" key="16">
    <source>
        <dbReference type="Proteomes" id="UP001583172"/>
    </source>
</evidence>